<dbReference type="InterPro" id="IPR032254">
    <property type="entry name" value="DUF4828"/>
</dbReference>
<dbReference type="Pfam" id="PF16110">
    <property type="entry name" value="DUF4828"/>
    <property type="match status" value="1"/>
</dbReference>
<name>A0ABR7T982_9LACT</name>
<accession>A0ABR7T982</accession>
<evidence type="ECO:0000313" key="1">
    <source>
        <dbReference type="EMBL" id="MBC9824262.1"/>
    </source>
</evidence>
<protein>
    <submittedName>
        <fullName evidence="1">DUF4828 domain-containing protein</fullName>
    </submittedName>
</protein>
<dbReference type="EMBL" id="WNJQ01000001">
    <property type="protein sequence ID" value="MBC9824262.1"/>
    <property type="molecule type" value="Genomic_DNA"/>
</dbReference>
<sequence>MKLHRYINYLLGFSVAAGLLGKSVSKKKNTRSIPTQNPLTLYIGTWTSQEKDQSHTFLKITIEGKLFINDLPIDGSITSVSNQKLVFTDHFGYELIAKREANNTLSFYDDADEKDYLFVLTE</sequence>
<reference evidence="1 2" key="1">
    <citation type="journal article" date="2020" name="Microorganisms">
        <title>New Insight into Antimicrobial Compounds from Food and Marine-Sourced Carnobacterium Species through Phenotype and Genome Analyses.</title>
        <authorList>
            <person name="Begrem S."/>
            <person name="Ivaniuk F."/>
            <person name="Gigout-Chevalier F."/>
            <person name="Kolypczuk L."/>
            <person name="Bonnetot S."/>
            <person name="Leroi F."/>
            <person name="Grovel O."/>
            <person name="Delbarre-Ladrat C."/>
            <person name="Passerini D."/>
        </authorList>
    </citation>
    <scope>NUCLEOTIDE SEQUENCE [LARGE SCALE GENOMIC DNA]</scope>
    <source>
        <strain evidence="1 2">MIP2551</strain>
    </source>
</reference>
<comment type="caution">
    <text evidence="1">The sequence shown here is derived from an EMBL/GenBank/DDBJ whole genome shotgun (WGS) entry which is preliminary data.</text>
</comment>
<dbReference type="Proteomes" id="UP000638836">
    <property type="component" value="Unassembled WGS sequence"/>
</dbReference>
<proteinExistence type="predicted"/>
<organism evidence="1 2">
    <name type="scientific">Carnobacterium inhibens</name>
    <dbReference type="NCBI Taxonomy" id="147709"/>
    <lineage>
        <taxon>Bacteria</taxon>
        <taxon>Bacillati</taxon>
        <taxon>Bacillota</taxon>
        <taxon>Bacilli</taxon>
        <taxon>Lactobacillales</taxon>
        <taxon>Carnobacteriaceae</taxon>
        <taxon>Carnobacterium</taxon>
    </lineage>
</organism>
<keyword evidence="2" id="KW-1185">Reference proteome</keyword>
<dbReference type="RefSeq" id="WP_023178681.1">
    <property type="nucleotide sequence ID" value="NZ_JBELZU010000010.1"/>
</dbReference>
<gene>
    <name evidence="1" type="ORF">GLO26_00270</name>
</gene>
<evidence type="ECO:0000313" key="2">
    <source>
        <dbReference type="Proteomes" id="UP000638836"/>
    </source>
</evidence>